<dbReference type="Gene3D" id="3.90.550.50">
    <property type="match status" value="1"/>
</dbReference>
<name>A0ABM0GQU5_SACKO</name>
<dbReference type="RefSeq" id="XP_002735279.1">
    <property type="nucleotide sequence ID" value="XM_002735233.2"/>
</dbReference>
<evidence type="ECO:0000256" key="6">
    <source>
        <dbReference type="ARBA" id="ARBA00022968"/>
    </source>
</evidence>
<keyword evidence="6 10" id="KW-0735">Signal-anchor</keyword>
<evidence type="ECO:0000256" key="2">
    <source>
        <dbReference type="ARBA" id="ARBA00008661"/>
    </source>
</evidence>
<evidence type="ECO:0000313" key="12">
    <source>
        <dbReference type="RefSeq" id="XP_002735279.1"/>
    </source>
</evidence>
<evidence type="ECO:0000256" key="8">
    <source>
        <dbReference type="ARBA" id="ARBA00023034"/>
    </source>
</evidence>
<keyword evidence="8 10" id="KW-0333">Golgi apparatus</keyword>
<dbReference type="InterPro" id="IPR002659">
    <property type="entry name" value="Glyco_trans_31"/>
</dbReference>
<dbReference type="Proteomes" id="UP000694865">
    <property type="component" value="Unplaced"/>
</dbReference>
<evidence type="ECO:0000256" key="5">
    <source>
        <dbReference type="ARBA" id="ARBA00022692"/>
    </source>
</evidence>
<reference evidence="12" key="1">
    <citation type="submission" date="2025-08" db="UniProtKB">
        <authorList>
            <consortium name="RefSeq"/>
        </authorList>
    </citation>
    <scope>IDENTIFICATION</scope>
    <source>
        <tissue evidence="12">Testes</tissue>
    </source>
</reference>
<dbReference type="EC" id="2.4.1.-" evidence="10"/>
<proteinExistence type="inferred from homology"/>
<keyword evidence="7 10" id="KW-1133">Transmembrane helix</keyword>
<sequence>MPRIHPGTLLKVLPLICFFVFLIYMSACNIEQYCPPCSRAESDNQMKKEPPKSMSKRQETFLAVMIMTGPKNIERRNTIRQTWLLNHRRDVMPRFVIGIEGLNLMEREQLEIEQSEHGDLLLLPTLQDAYNKLTEKLLKMYIWLDQNVNFTFVLKADDDTFARLDIIVSELHTMHPAVVYWGFFDGRAMAKKRGKWAEEDWKLCDRYLPYALGGGYILSHDLVHFVARNSDYLKLYNNEDVSLGVWLAPVEINRIHDTRFNTEYLSRGCNNGYIVTHKQTIQDMFENQKQLTMHNRLCEREVQLRKSYLYNWDKLPSACCPREVGIP</sequence>
<keyword evidence="5 10" id="KW-0812">Transmembrane</keyword>
<organism evidence="11 12">
    <name type="scientific">Saccoglossus kowalevskii</name>
    <name type="common">Acorn worm</name>
    <dbReference type="NCBI Taxonomy" id="10224"/>
    <lineage>
        <taxon>Eukaryota</taxon>
        <taxon>Metazoa</taxon>
        <taxon>Hemichordata</taxon>
        <taxon>Enteropneusta</taxon>
        <taxon>Harrimaniidae</taxon>
        <taxon>Saccoglossus</taxon>
    </lineage>
</organism>
<gene>
    <name evidence="12" type="primary">LOC100367674</name>
</gene>
<feature type="transmembrane region" description="Helical" evidence="10">
    <location>
        <begin position="9"/>
        <end position="27"/>
    </location>
</feature>
<evidence type="ECO:0000256" key="10">
    <source>
        <dbReference type="RuleBase" id="RU363063"/>
    </source>
</evidence>
<dbReference type="PANTHER" id="PTHR11214:SF3">
    <property type="entry name" value="BETA-1,3-GALACTOSYLTRANSFERASE 6"/>
    <property type="match status" value="1"/>
</dbReference>
<evidence type="ECO:0000313" key="11">
    <source>
        <dbReference type="Proteomes" id="UP000694865"/>
    </source>
</evidence>
<dbReference type="GeneID" id="100367674"/>
<protein>
    <recommendedName>
        <fullName evidence="10">Hexosyltransferase</fullName>
        <ecNumber evidence="10">2.4.1.-</ecNumber>
    </recommendedName>
</protein>
<keyword evidence="11" id="KW-1185">Reference proteome</keyword>
<dbReference type="PANTHER" id="PTHR11214">
    <property type="entry name" value="BETA-1,3-N-ACETYLGLUCOSAMINYLTRANSFERASE"/>
    <property type="match status" value="1"/>
</dbReference>
<evidence type="ECO:0000256" key="3">
    <source>
        <dbReference type="ARBA" id="ARBA00022676"/>
    </source>
</evidence>
<dbReference type="Pfam" id="PF01762">
    <property type="entry name" value="Galactosyl_T"/>
    <property type="match status" value="1"/>
</dbReference>
<keyword evidence="3 10" id="KW-0328">Glycosyltransferase</keyword>
<keyword evidence="4" id="KW-0808">Transferase</keyword>
<evidence type="ECO:0000256" key="1">
    <source>
        <dbReference type="ARBA" id="ARBA00004323"/>
    </source>
</evidence>
<comment type="subcellular location">
    <subcellularLocation>
        <location evidence="1 10">Golgi apparatus membrane</location>
        <topology evidence="1 10">Single-pass type II membrane protein</topology>
    </subcellularLocation>
</comment>
<comment type="similarity">
    <text evidence="2 10">Belongs to the glycosyltransferase 31 family.</text>
</comment>
<evidence type="ECO:0000256" key="9">
    <source>
        <dbReference type="ARBA" id="ARBA00023136"/>
    </source>
</evidence>
<accession>A0ABM0GQU5</accession>
<keyword evidence="9 10" id="KW-0472">Membrane</keyword>
<evidence type="ECO:0000256" key="7">
    <source>
        <dbReference type="ARBA" id="ARBA00022989"/>
    </source>
</evidence>
<evidence type="ECO:0000256" key="4">
    <source>
        <dbReference type="ARBA" id="ARBA00022679"/>
    </source>
</evidence>